<evidence type="ECO:0000256" key="1">
    <source>
        <dbReference type="ARBA" id="ARBA00022603"/>
    </source>
</evidence>
<dbReference type="AlphaFoldDB" id="A0A346XSX6"/>
<dbReference type="RefSeq" id="WP_114590145.1">
    <property type="nucleotide sequence ID" value="NZ_CAXIBR010000026.1"/>
</dbReference>
<keyword evidence="2 5" id="KW-0808">Transferase</keyword>
<name>A0A346XSX6_9ACTN</name>
<dbReference type="PANTHER" id="PTHR43464:SF19">
    <property type="entry name" value="UBIQUINONE BIOSYNTHESIS O-METHYLTRANSFERASE, MITOCHONDRIAL"/>
    <property type="match status" value="1"/>
</dbReference>
<dbReference type="GO" id="GO:0032259">
    <property type="term" value="P:methylation"/>
    <property type="evidence" value="ECO:0007669"/>
    <property type="project" value="UniProtKB-KW"/>
</dbReference>
<dbReference type="Gene3D" id="3.40.50.150">
    <property type="entry name" value="Vaccinia Virus protein VP39"/>
    <property type="match status" value="1"/>
</dbReference>
<dbReference type="InterPro" id="IPR029063">
    <property type="entry name" value="SAM-dependent_MTases_sf"/>
</dbReference>
<protein>
    <submittedName>
        <fullName evidence="5">Methyltransferase SCO0408</fullName>
    </submittedName>
</protein>
<feature type="domain" description="Methyltransferase" evidence="4">
    <location>
        <begin position="43"/>
        <end position="136"/>
    </location>
</feature>
<dbReference type="PANTHER" id="PTHR43464">
    <property type="entry name" value="METHYLTRANSFERASE"/>
    <property type="match status" value="1"/>
</dbReference>
<dbReference type="EMBL" id="CP031165">
    <property type="protein sequence ID" value="AXV05323.1"/>
    <property type="molecule type" value="Genomic_DNA"/>
</dbReference>
<keyword evidence="6" id="KW-1185">Reference proteome</keyword>
<evidence type="ECO:0000256" key="2">
    <source>
        <dbReference type="ARBA" id="ARBA00022679"/>
    </source>
</evidence>
<gene>
    <name evidence="5" type="ORF">DVS28_a0621</name>
</gene>
<dbReference type="Proteomes" id="UP000264006">
    <property type="component" value="Chromosome"/>
</dbReference>
<sequence length="229" mass="24533">MWPAEEFGEEWADVYDAVFADLDTDAKQAVAALTADLAPRTRVLELGVGTGRLAIPLAAAGLHVTGVDSSARMLARLGAKDGGDRVVGVLGDMADPPVAGPFDLVLIAFNTLFALPDQDRQVACLGAAGRLLVPGGRLIVEAAVPQPWRFADGDHDPVAQTVRSVRVVTDDATVRTLPLNMRYAWPSEIDLMARLAGLARVRRSCGWADEPFDDASTRHVTTYQKDQTT</sequence>
<dbReference type="GO" id="GO:0008168">
    <property type="term" value="F:methyltransferase activity"/>
    <property type="evidence" value="ECO:0007669"/>
    <property type="project" value="UniProtKB-KW"/>
</dbReference>
<keyword evidence="3" id="KW-0949">S-adenosyl-L-methionine</keyword>
<dbReference type="KEGG" id="euz:DVS28_a0621"/>
<evidence type="ECO:0000256" key="3">
    <source>
        <dbReference type="ARBA" id="ARBA00022691"/>
    </source>
</evidence>
<dbReference type="InterPro" id="IPR041698">
    <property type="entry name" value="Methyltransf_25"/>
</dbReference>
<dbReference type="SUPFAM" id="SSF53335">
    <property type="entry name" value="S-adenosyl-L-methionine-dependent methyltransferases"/>
    <property type="match status" value="1"/>
</dbReference>
<evidence type="ECO:0000313" key="6">
    <source>
        <dbReference type="Proteomes" id="UP000264006"/>
    </source>
</evidence>
<evidence type="ECO:0000259" key="4">
    <source>
        <dbReference type="Pfam" id="PF13649"/>
    </source>
</evidence>
<dbReference type="Pfam" id="PF13649">
    <property type="entry name" value="Methyltransf_25"/>
    <property type="match status" value="1"/>
</dbReference>
<keyword evidence="1 5" id="KW-0489">Methyltransferase</keyword>
<evidence type="ECO:0000313" key="5">
    <source>
        <dbReference type="EMBL" id="AXV05323.1"/>
    </source>
</evidence>
<dbReference type="CDD" id="cd02440">
    <property type="entry name" value="AdoMet_MTases"/>
    <property type="match status" value="1"/>
</dbReference>
<reference evidence="5 6" key="1">
    <citation type="submission" date="2018-09" db="EMBL/GenBank/DDBJ databases">
        <title>Complete genome sequence of Euzebya sp. DY32-46 isolated from seawater of Pacific Ocean.</title>
        <authorList>
            <person name="Xu L."/>
            <person name="Wu Y.-H."/>
            <person name="Xu X.-W."/>
        </authorList>
    </citation>
    <scope>NUCLEOTIDE SEQUENCE [LARGE SCALE GENOMIC DNA]</scope>
    <source>
        <strain evidence="5 6">DY32-46</strain>
    </source>
</reference>
<dbReference type="OrthoDB" id="3172472at2"/>
<accession>A0A346XSX6</accession>
<organism evidence="5 6">
    <name type="scientific">Euzebya pacifica</name>
    <dbReference type="NCBI Taxonomy" id="1608957"/>
    <lineage>
        <taxon>Bacteria</taxon>
        <taxon>Bacillati</taxon>
        <taxon>Actinomycetota</taxon>
        <taxon>Nitriliruptoria</taxon>
        <taxon>Euzebyales</taxon>
    </lineage>
</organism>
<proteinExistence type="predicted"/>